<evidence type="ECO:0000313" key="2">
    <source>
        <dbReference type="Proteomes" id="UP001204068"/>
    </source>
</evidence>
<evidence type="ECO:0008006" key="3">
    <source>
        <dbReference type="Google" id="ProtNLM"/>
    </source>
</evidence>
<sequence>MDKSRKAPIANMETFAETISFGILHTNYHTGQIKLMKSMLDKLDQGV</sequence>
<dbReference type="RefSeq" id="WP_231493101.1">
    <property type="nucleotide sequence ID" value="NZ_CP064868.1"/>
</dbReference>
<evidence type="ECO:0000313" key="1">
    <source>
        <dbReference type="EMBL" id="MCQ9304518.1"/>
    </source>
</evidence>
<dbReference type="EMBL" id="JANILD010000006">
    <property type="protein sequence ID" value="MCQ9304518.1"/>
    <property type="molecule type" value="Genomic_DNA"/>
</dbReference>
<gene>
    <name evidence="1" type="ORF">NQ032_12995</name>
</gene>
<comment type="caution">
    <text evidence="1">The sequence shown here is derived from an EMBL/GenBank/DDBJ whole genome shotgun (WGS) entry which is preliminary data.</text>
</comment>
<organism evidence="1 2">
    <name type="scientific">Mammaliicoccus sciuri</name>
    <name type="common">Staphylococcus sciuri</name>
    <dbReference type="NCBI Taxonomy" id="1296"/>
    <lineage>
        <taxon>Bacteria</taxon>
        <taxon>Bacillati</taxon>
        <taxon>Bacillota</taxon>
        <taxon>Bacilli</taxon>
        <taxon>Bacillales</taxon>
        <taxon>Staphylococcaceae</taxon>
        <taxon>Mammaliicoccus</taxon>
    </lineage>
</organism>
<reference evidence="1" key="1">
    <citation type="submission" date="2022-07" db="EMBL/GenBank/DDBJ databases">
        <title>Bacterial species isolated from the porcine tonsil microbiota.</title>
        <authorList>
            <person name="Oliveira I.M.F."/>
        </authorList>
    </citation>
    <scope>NUCLEOTIDE SEQUENCE</scope>
    <source>
        <strain evidence="1">8QC2O2</strain>
    </source>
</reference>
<accession>A0AAW5LS58</accession>
<protein>
    <recommendedName>
        <fullName evidence="3">DinB family protein</fullName>
    </recommendedName>
</protein>
<dbReference type="Proteomes" id="UP001204068">
    <property type="component" value="Unassembled WGS sequence"/>
</dbReference>
<proteinExistence type="predicted"/>
<dbReference type="AlphaFoldDB" id="A0AAW5LS58"/>
<name>A0AAW5LS58_MAMSC</name>